<dbReference type="OrthoDB" id="567542at2759"/>
<gene>
    <name evidence="5" type="ORF">RF11_10136</name>
</gene>
<evidence type="ECO:0000256" key="3">
    <source>
        <dbReference type="ARBA" id="ARBA00023157"/>
    </source>
</evidence>
<dbReference type="EMBL" id="JWZT01003622">
    <property type="protein sequence ID" value="KII66031.1"/>
    <property type="molecule type" value="Genomic_DNA"/>
</dbReference>
<dbReference type="GO" id="GO:0009897">
    <property type="term" value="C:external side of plasma membrane"/>
    <property type="evidence" value="ECO:0007669"/>
    <property type="project" value="TreeGrafter"/>
</dbReference>
<dbReference type="Proteomes" id="UP000031668">
    <property type="component" value="Unassembled WGS sequence"/>
</dbReference>
<dbReference type="Pfam" id="PF03024">
    <property type="entry name" value="Folate_rec"/>
    <property type="match status" value="1"/>
</dbReference>
<evidence type="ECO:0000313" key="5">
    <source>
        <dbReference type="EMBL" id="KII66031.1"/>
    </source>
</evidence>
<keyword evidence="2" id="KW-0732">Signal</keyword>
<dbReference type="InterPro" id="IPR018143">
    <property type="entry name" value="Folate_rcpt-like"/>
</dbReference>
<keyword evidence="3" id="KW-1015">Disulfide bond</keyword>
<comment type="similarity">
    <text evidence="1">Belongs to the folate receptor family.</text>
</comment>
<keyword evidence="5" id="KW-0675">Receptor</keyword>
<name>A0A0C2MFT1_THEKT</name>
<evidence type="ECO:0000256" key="1">
    <source>
        <dbReference type="ARBA" id="ARBA00007932"/>
    </source>
</evidence>
<evidence type="ECO:0000256" key="2">
    <source>
        <dbReference type="ARBA" id="ARBA00022729"/>
    </source>
</evidence>
<protein>
    <submittedName>
        <fullName evidence="5">Folate receptor alpha</fullName>
    </submittedName>
</protein>
<sequence length="145" mass="16824">MGICRPWAQESCCDTKTAQQITANDIFYIPGVPFSQCPNHTLSKKCKQYFKYDLCLYHCGSMFLHWVKPVISGKIRSERLIGIPLCSNDCDLWFEACKDDYTCSSTWYPDSFTSQEGQTVCINECKMFKDYHRDSKQFCETIFKG</sequence>
<dbReference type="AlphaFoldDB" id="A0A0C2MFT1"/>
<proteinExistence type="inferred from homology"/>
<evidence type="ECO:0000313" key="6">
    <source>
        <dbReference type="Proteomes" id="UP000031668"/>
    </source>
</evidence>
<organism evidence="5 6">
    <name type="scientific">Thelohanellus kitauei</name>
    <name type="common">Myxosporean</name>
    <dbReference type="NCBI Taxonomy" id="669202"/>
    <lineage>
        <taxon>Eukaryota</taxon>
        <taxon>Metazoa</taxon>
        <taxon>Cnidaria</taxon>
        <taxon>Myxozoa</taxon>
        <taxon>Myxosporea</taxon>
        <taxon>Bivalvulida</taxon>
        <taxon>Platysporina</taxon>
        <taxon>Myxobolidae</taxon>
        <taxon>Thelohanellus</taxon>
    </lineage>
</organism>
<dbReference type="InterPro" id="IPR004269">
    <property type="entry name" value="Folate_rcpt"/>
</dbReference>
<reference evidence="5 6" key="1">
    <citation type="journal article" date="2014" name="Genome Biol. Evol.">
        <title>The genome of the myxosporean Thelohanellus kitauei shows adaptations to nutrient acquisition within its fish host.</title>
        <authorList>
            <person name="Yang Y."/>
            <person name="Xiong J."/>
            <person name="Zhou Z."/>
            <person name="Huo F."/>
            <person name="Miao W."/>
            <person name="Ran C."/>
            <person name="Liu Y."/>
            <person name="Zhang J."/>
            <person name="Feng J."/>
            <person name="Wang M."/>
            <person name="Wang M."/>
            <person name="Wang L."/>
            <person name="Yao B."/>
        </authorList>
    </citation>
    <scope>NUCLEOTIDE SEQUENCE [LARGE SCALE GENOMIC DNA]</scope>
    <source>
        <strain evidence="5">Wuqing</strain>
    </source>
</reference>
<dbReference type="GO" id="GO:0038023">
    <property type="term" value="F:signaling receptor activity"/>
    <property type="evidence" value="ECO:0007669"/>
    <property type="project" value="TreeGrafter"/>
</dbReference>
<accession>A0A0C2MFT1</accession>
<dbReference type="PANTHER" id="PTHR10517">
    <property type="entry name" value="FOLATE RECEPTOR"/>
    <property type="match status" value="1"/>
</dbReference>
<dbReference type="PANTHER" id="PTHR10517:SF14">
    <property type="entry name" value="FOLATE RECEPTOR 1-RELATED"/>
    <property type="match status" value="1"/>
</dbReference>
<dbReference type="OMA" id="MAHLMTT"/>
<evidence type="ECO:0000259" key="4">
    <source>
        <dbReference type="Pfam" id="PF03024"/>
    </source>
</evidence>
<keyword evidence="6" id="KW-1185">Reference proteome</keyword>
<comment type="caution">
    <text evidence="5">The sequence shown here is derived from an EMBL/GenBank/DDBJ whole genome shotgun (WGS) entry which is preliminary data.</text>
</comment>
<feature type="domain" description="Folate receptor-like" evidence="4">
    <location>
        <begin position="4"/>
        <end position="143"/>
    </location>
</feature>